<reference evidence="2" key="1">
    <citation type="submission" date="2015-07" db="EMBL/GenBank/DDBJ databases">
        <title>Near-Complete Genome Sequence of the Cellulolytic Bacterium Bacteroides (Pseudobacteroides) cellulosolvens ATCC 35603.</title>
        <authorList>
            <person name="Dassa B."/>
            <person name="Utturkar S.M."/>
            <person name="Klingeman D.M."/>
            <person name="Hurt R.A."/>
            <person name="Keller M."/>
            <person name="Xu J."/>
            <person name="Reddy Y.H.K."/>
            <person name="Borovok I."/>
            <person name="Grinberg I.R."/>
            <person name="Lamed R."/>
            <person name="Zhivin O."/>
            <person name="Bayer E.A."/>
            <person name="Brown S.D."/>
        </authorList>
    </citation>
    <scope>NUCLEOTIDE SEQUENCE [LARGE SCALE GENOMIC DNA]</scope>
    <source>
        <strain evidence="2">DSM 2933</strain>
    </source>
</reference>
<proteinExistence type="predicted"/>
<organism evidence="1 2">
    <name type="scientific">Pseudobacteroides cellulosolvens ATCC 35603 = DSM 2933</name>
    <dbReference type="NCBI Taxonomy" id="398512"/>
    <lineage>
        <taxon>Bacteria</taxon>
        <taxon>Bacillati</taxon>
        <taxon>Bacillota</taxon>
        <taxon>Clostridia</taxon>
        <taxon>Eubacteriales</taxon>
        <taxon>Oscillospiraceae</taxon>
        <taxon>Pseudobacteroides</taxon>
    </lineage>
</organism>
<dbReference type="RefSeq" id="WP_152966109.1">
    <property type="nucleotide sequence ID" value="NZ_JQKC01000010.1"/>
</dbReference>
<keyword evidence="2" id="KW-1185">Reference proteome</keyword>
<comment type="caution">
    <text evidence="1">The sequence shown here is derived from an EMBL/GenBank/DDBJ whole genome shotgun (WGS) entry which is preliminary data.</text>
</comment>
<dbReference type="AlphaFoldDB" id="A0A0L6JWW3"/>
<name>A0A0L6JWW3_9FIRM</name>
<accession>A0A0L6JWW3</accession>
<sequence>MMQTLDEIINEYSRSLFVKYIENGVIIGSVRGYIDENDTKNRCFYSKLGYVDTSFREVNNVSLVFMSKDNK</sequence>
<dbReference type="EMBL" id="LGTC01000001">
    <property type="protein sequence ID" value="KNY30338.1"/>
    <property type="molecule type" value="Genomic_DNA"/>
</dbReference>
<dbReference type="STRING" id="398512.Bccel_5618"/>
<evidence type="ECO:0000313" key="1">
    <source>
        <dbReference type="EMBL" id="KNY30338.1"/>
    </source>
</evidence>
<protein>
    <submittedName>
        <fullName evidence="1">Uncharacterized protein</fullName>
    </submittedName>
</protein>
<dbReference type="Proteomes" id="UP000036923">
    <property type="component" value="Unassembled WGS sequence"/>
</dbReference>
<evidence type="ECO:0000313" key="2">
    <source>
        <dbReference type="Proteomes" id="UP000036923"/>
    </source>
</evidence>
<gene>
    <name evidence="1" type="ORF">Bccel_5618</name>
</gene>